<comment type="subunit">
    <text evidence="8">Homodimer, forms a heterotetramer with a Cas1 homodimer.</text>
</comment>
<evidence type="ECO:0000256" key="2">
    <source>
        <dbReference type="ARBA" id="ARBA00022722"/>
    </source>
</evidence>
<dbReference type="InterPro" id="IPR021127">
    <property type="entry name" value="CRISPR_associated_Cas2"/>
</dbReference>
<dbReference type="PANTHER" id="PTHR34405">
    <property type="entry name" value="CRISPR-ASSOCIATED ENDORIBONUCLEASE CAS2"/>
    <property type="match status" value="1"/>
</dbReference>
<reference evidence="9" key="1">
    <citation type="submission" date="2012-11" db="EMBL/GenBank/DDBJ databases">
        <title>Dependencies among metagenomic species, viruses, plasmids and units of genetic variation.</title>
        <authorList>
            <person name="Nielsen H.B."/>
            <person name="Almeida M."/>
            <person name="Juncker A.S."/>
            <person name="Rasmussen S."/>
            <person name="Li J."/>
            <person name="Sunagawa S."/>
            <person name="Plichta D."/>
            <person name="Gautier L."/>
            <person name="Le Chatelier E."/>
            <person name="Peletier E."/>
            <person name="Bonde I."/>
            <person name="Nielsen T."/>
            <person name="Manichanh C."/>
            <person name="Arumugam M."/>
            <person name="Batto J."/>
            <person name="Santos M.B.Q.D."/>
            <person name="Blom N."/>
            <person name="Borruel N."/>
            <person name="Burgdorf K.S."/>
            <person name="Boumezbeur F."/>
            <person name="Casellas F."/>
            <person name="Dore J."/>
            <person name="Guarner F."/>
            <person name="Hansen T."/>
            <person name="Hildebrand F."/>
            <person name="Kaas R.S."/>
            <person name="Kennedy S."/>
            <person name="Kristiansen K."/>
            <person name="Kultima J.R."/>
            <person name="Leonard P."/>
            <person name="Levenez F."/>
            <person name="Lund O."/>
            <person name="Moumen B."/>
            <person name="Le Paslier D."/>
            <person name="Pons N."/>
            <person name="Pedersen O."/>
            <person name="Prifti E."/>
            <person name="Qin J."/>
            <person name="Raes J."/>
            <person name="Tap J."/>
            <person name="Tims S."/>
            <person name="Ussery D.W."/>
            <person name="Yamada T."/>
            <person name="MetaHit consortium"/>
            <person name="Renault P."/>
            <person name="Sicheritz-Ponten T."/>
            <person name="Bork P."/>
            <person name="Wang J."/>
            <person name="Brunak S."/>
            <person name="Ehrlich S.D."/>
        </authorList>
    </citation>
    <scope>NUCLEOTIDE SEQUENCE [LARGE SCALE GENOMIC DNA]</scope>
</reference>
<gene>
    <name evidence="8" type="primary">cas2</name>
    <name evidence="9" type="ORF">BN522_00241</name>
</gene>
<evidence type="ECO:0000313" key="9">
    <source>
        <dbReference type="EMBL" id="CDF28340.1"/>
    </source>
</evidence>
<dbReference type="EMBL" id="CBKP010000007">
    <property type="protein sequence ID" value="CDF28340.1"/>
    <property type="molecule type" value="Genomic_DNA"/>
</dbReference>
<dbReference type="HAMAP" id="MF_01471">
    <property type="entry name" value="Cas2"/>
    <property type="match status" value="1"/>
</dbReference>
<dbReference type="GO" id="GO:0046872">
    <property type="term" value="F:metal ion binding"/>
    <property type="evidence" value="ECO:0007669"/>
    <property type="project" value="UniProtKB-UniRule"/>
</dbReference>
<dbReference type="AlphaFoldDB" id="R7PSJ4"/>
<dbReference type="InterPro" id="IPR019199">
    <property type="entry name" value="Virulence_VapD/CRISPR_Cas2"/>
</dbReference>
<keyword evidence="4 8" id="KW-0255">Endonuclease</keyword>
<dbReference type="Pfam" id="PF09827">
    <property type="entry name" value="CRISPR_Cas2"/>
    <property type="match status" value="1"/>
</dbReference>
<organism evidence="9 10">
    <name type="scientific">Methanobrevibacter smithii CAG:186</name>
    <dbReference type="NCBI Taxonomy" id="1263088"/>
    <lineage>
        <taxon>Archaea</taxon>
        <taxon>Methanobacteriati</taxon>
        <taxon>Methanobacteriota</taxon>
        <taxon>Methanomada group</taxon>
        <taxon>Methanobacteria</taxon>
        <taxon>Methanobacteriales</taxon>
        <taxon>Methanobacteriaceae</taxon>
        <taxon>Methanobrevibacter</taxon>
    </lineage>
</organism>
<dbReference type="NCBIfam" id="TIGR01573">
    <property type="entry name" value="cas2"/>
    <property type="match status" value="1"/>
</dbReference>
<evidence type="ECO:0000256" key="5">
    <source>
        <dbReference type="ARBA" id="ARBA00022801"/>
    </source>
</evidence>
<keyword evidence="3 8" id="KW-0479">Metal-binding</keyword>
<dbReference type="EC" id="3.1.-.-" evidence="8"/>
<evidence type="ECO:0000256" key="8">
    <source>
        <dbReference type="HAMAP-Rule" id="MF_01471"/>
    </source>
</evidence>
<protein>
    <recommendedName>
        <fullName evidence="8">CRISPR-associated endoribonuclease Cas2</fullName>
        <ecNumber evidence="8">3.1.-.-</ecNumber>
    </recommendedName>
</protein>
<dbReference type="GO" id="GO:0004521">
    <property type="term" value="F:RNA endonuclease activity"/>
    <property type="evidence" value="ECO:0007669"/>
    <property type="project" value="InterPro"/>
</dbReference>
<dbReference type="GO" id="GO:0043571">
    <property type="term" value="P:maintenance of CRISPR repeat elements"/>
    <property type="evidence" value="ECO:0007669"/>
    <property type="project" value="UniProtKB-UniRule"/>
</dbReference>
<evidence type="ECO:0000313" key="10">
    <source>
        <dbReference type="Proteomes" id="UP000018189"/>
    </source>
</evidence>
<evidence type="ECO:0000256" key="1">
    <source>
        <dbReference type="ARBA" id="ARBA00001946"/>
    </source>
</evidence>
<evidence type="ECO:0000256" key="6">
    <source>
        <dbReference type="ARBA" id="ARBA00022842"/>
    </source>
</evidence>
<name>R7PSJ4_METSM</name>
<comment type="caution">
    <text evidence="9">The sequence shown here is derived from an EMBL/GenBank/DDBJ whole genome shotgun (WGS) entry which is preliminary data.</text>
</comment>
<dbReference type="PANTHER" id="PTHR34405:SF3">
    <property type="entry name" value="CRISPR-ASSOCIATED ENDORIBONUCLEASE CAS2 3"/>
    <property type="match status" value="1"/>
</dbReference>
<comment type="cofactor">
    <cofactor evidence="1 8">
        <name>Mg(2+)</name>
        <dbReference type="ChEBI" id="CHEBI:18420"/>
    </cofactor>
</comment>
<evidence type="ECO:0000256" key="4">
    <source>
        <dbReference type="ARBA" id="ARBA00022759"/>
    </source>
</evidence>
<sequence>MMVIVMYDISEDAPRNNFIKRLRCYGLRRIQKSVFCGLLEIEERFELASEFDFYLSSDKDSIALFPICESCVDSILIEGAMSLPQKEEYVFV</sequence>
<keyword evidence="5 8" id="KW-0378">Hydrolase</keyword>
<keyword evidence="7 8" id="KW-0051">Antiviral defense</keyword>
<proteinExistence type="inferred from homology"/>
<feature type="binding site" evidence="8">
    <location>
        <position position="8"/>
    </location>
    <ligand>
        <name>Mg(2+)</name>
        <dbReference type="ChEBI" id="CHEBI:18420"/>
        <note>catalytic</note>
    </ligand>
</feature>
<dbReference type="Proteomes" id="UP000018189">
    <property type="component" value="Unassembled WGS sequence"/>
</dbReference>
<keyword evidence="2 8" id="KW-0540">Nuclease</keyword>
<dbReference type="Gene3D" id="3.30.70.240">
    <property type="match status" value="1"/>
</dbReference>
<comment type="function">
    <text evidence="8">CRISPR (clustered regularly interspaced short palindromic repeat), is an adaptive immune system that provides protection against mobile genetic elements (viruses, transposable elements and conjugative plasmids). CRISPR clusters contain sequences complementary to antecedent mobile elements and target invading nucleic acids. CRISPR clusters are transcribed and processed into CRISPR RNA (crRNA). Functions as a ssRNA-specific endoribonuclease. Involved in the integration of spacer DNA into the CRISPR cassette.</text>
</comment>
<comment type="similarity">
    <text evidence="8">Belongs to the CRISPR-associated endoribonuclease Cas2 protein family.</text>
</comment>
<dbReference type="GO" id="GO:0051607">
    <property type="term" value="P:defense response to virus"/>
    <property type="evidence" value="ECO:0007669"/>
    <property type="project" value="UniProtKB-UniRule"/>
</dbReference>
<keyword evidence="6 8" id="KW-0460">Magnesium</keyword>
<dbReference type="SUPFAM" id="SSF143430">
    <property type="entry name" value="TTP0101/SSO1404-like"/>
    <property type="match status" value="1"/>
</dbReference>
<dbReference type="GO" id="GO:0016787">
    <property type="term" value="F:hydrolase activity"/>
    <property type="evidence" value="ECO:0007669"/>
    <property type="project" value="UniProtKB-KW"/>
</dbReference>
<accession>R7PSJ4</accession>
<evidence type="ECO:0000256" key="7">
    <source>
        <dbReference type="ARBA" id="ARBA00023118"/>
    </source>
</evidence>
<evidence type="ECO:0000256" key="3">
    <source>
        <dbReference type="ARBA" id="ARBA00022723"/>
    </source>
</evidence>